<evidence type="ECO:0000256" key="1">
    <source>
        <dbReference type="SAM" id="MobiDB-lite"/>
    </source>
</evidence>
<gene>
    <name evidence="2" type="ORF">NC653_005965</name>
</gene>
<feature type="compositionally biased region" description="Basic and acidic residues" evidence="1">
    <location>
        <begin position="1"/>
        <end position="35"/>
    </location>
</feature>
<feature type="region of interest" description="Disordered" evidence="1">
    <location>
        <begin position="1"/>
        <end position="61"/>
    </location>
</feature>
<name>A0AAD6RDF7_9ROSI</name>
<comment type="caution">
    <text evidence="2">The sequence shown here is derived from an EMBL/GenBank/DDBJ whole genome shotgun (WGS) entry which is preliminary data.</text>
</comment>
<feature type="region of interest" description="Disordered" evidence="1">
    <location>
        <begin position="73"/>
        <end position="107"/>
    </location>
</feature>
<reference evidence="2" key="1">
    <citation type="journal article" date="2023" name="Mol. Ecol. Resour.">
        <title>Chromosome-level genome assembly of a triploid poplar Populus alba 'Berolinensis'.</title>
        <authorList>
            <person name="Chen S."/>
            <person name="Yu Y."/>
            <person name="Wang X."/>
            <person name="Wang S."/>
            <person name="Zhang T."/>
            <person name="Zhou Y."/>
            <person name="He R."/>
            <person name="Meng N."/>
            <person name="Wang Y."/>
            <person name="Liu W."/>
            <person name="Liu Z."/>
            <person name="Liu J."/>
            <person name="Guo Q."/>
            <person name="Huang H."/>
            <person name="Sederoff R.R."/>
            <person name="Wang G."/>
            <person name="Qu G."/>
            <person name="Chen S."/>
        </authorList>
    </citation>
    <scope>NUCLEOTIDE SEQUENCE</scope>
    <source>
        <strain evidence="2">SC-2020</strain>
    </source>
</reference>
<evidence type="ECO:0000313" key="3">
    <source>
        <dbReference type="Proteomes" id="UP001164929"/>
    </source>
</evidence>
<dbReference type="EMBL" id="JAQIZT010000002">
    <property type="protein sequence ID" value="KAJ7006768.1"/>
    <property type="molecule type" value="Genomic_DNA"/>
</dbReference>
<protein>
    <submittedName>
        <fullName evidence="2">Uncharacterized protein</fullName>
    </submittedName>
</protein>
<evidence type="ECO:0000313" key="2">
    <source>
        <dbReference type="EMBL" id="KAJ7006768.1"/>
    </source>
</evidence>
<organism evidence="2 3">
    <name type="scientific">Populus alba x Populus x berolinensis</name>
    <dbReference type="NCBI Taxonomy" id="444605"/>
    <lineage>
        <taxon>Eukaryota</taxon>
        <taxon>Viridiplantae</taxon>
        <taxon>Streptophyta</taxon>
        <taxon>Embryophyta</taxon>
        <taxon>Tracheophyta</taxon>
        <taxon>Spermatophyta</taxon>
        <taxon>Magnoliopsida</taxon>
        <taxon>eudicotyledons</taxon>
        <taxon>Gunneridae</taxon>
        <taxon>Pentapetalae</taxon>
        <taxon>rosids</taxon>
        <taxon>fabids</taxon>
        <taxon>Malpighiales</taxon>
        <taxon>Salicaceae</taxon>
        <taxon>Saliceae</taxon>
        <taxon>Populus</taxon>
    </lineage>
</organism>
<dbReference type="Proteomes" id="UP001164929">
    <property type="component" value="Chromosome 2"/>
</dbReference>
<dbReference type="AlphaFoldDB" id="A0AAD6RDF7"/>
<accession>A0AAD6RDF7</accession>
<sequence>MEREKERESEKDGEERGSAGEEGVGKIKEEPETQELKSANLNTNRTPVEWSLTEKKTSPGNSCFCHISKLTDGQHSALTSGKKPAKKGVMRPANSEHNNNKREYGSQVETRKVIRDYHSPNTDFVFRDEQKMVLPC</sequence>
<keyword evidence="3" id="KW-1185">Reference proteome</keyword>
<feature type="compositionally biased region" description="Polar residues" evidence="1">
    <location>
        <begin position="36"/>
        <end position="46"/>
    </location>
</feature>
<proteinExistence type="predicted"/>
<feature type="compositionally biased region" description="Basic and acidic residues" evidence="1">
    <location>
        <begin position="98"/>
        <end position="107"/>
    </location>
</feature>